<dbReference type="InterPro" id="IPR018201">
    <property type="entry name" value="Ketoacyl_synth_AS"/>
</dbReference>
<dbReference type="Pfam" id="PF16197">
    <property type="entry name" value="KAsynt_C_assoc"/>
    <property type="match status" value="1"/>
</dbReference>
<comment type="cofactor">
    <cofactor evidence="1">
        <name>pantetheine 4'-phosphate</name>
        <dbReference type="ChEBI" id="CHEBI:47942"/>
    </cofactor>
</comment>
<evidence type="ECO:0000256" key="7">
    <source>
        <dbReference type="ARBA" id="ARBA00023315"/>
    </source>
</evidence>
<keyword evidence="2" id="KW-0596">Phosphopantetheine</keyword>
<dbReference type="InterPro" id="IPR001227">
    <property type="entry name" value="Ac_transferase_dom_sf"/>
</dbReference>
<keyword evidence="7" id="KW-0012">Acyltransferase</keyword>
<dbReference type="PROSITE" id="PS50075">
    <property type="entry name" value="CARRIER"/>
    <property type="match status" value="1"/>
</dbReference>
<evidence type="ECO:0000256" key="2">
    <source>
        <dbReference type="ARBA" id="ARBA00022450"/>
    </source>
</evidence>
<reference evidence="11 12" key="1">
    <citation type="submission" date="2023-07" db="EMBL/GenBank/DDBJ databases">
        <title>Comparative genomics of wheat-associated soil bacteria to identify genetic determinants of phenazine resistance.</title>
        <authorList>
            <person name="Mouncey N."/>
        </authorList>
    </citation>
    <scope>NUCLEOTIDE SEQUENCE [LARGE SCALE GENOMIC DNA]</scope>
    <source>
        <strain evidence="11 12">W4I19-2</strain>
    </source>
</reference>
<dbReference type="InterPro" id="IPR014043">
    <property type="entry name" value="Acyl_transferase_dom"/>
</dbReference>
<dbReference type="Pfam" id="PF02801">
    <property type="entry name" value="Ketoacyl-synt_C"/>
    <property type="match status" value="1"/>
</dbReference>
<keyword evidence="6" id="KW-0511">Multifunctional enzyme</keyword>
<dbReference type="InterPro" id="IPR016035">
    <property type="entry name" value="Acyl_Trfase/lysoPLipase"/>
</dbReference>
<evidence type="ECO:0000256" key="5">
    <source>
        <dbReference type="ARBA" id="ARBA00023194"/>
    </source>
</evidence>
<dbReference type="Pfam" id="PF00698">
    <property type="entry name" value="Acyl_transf_1"/>
    <property type="match status" value="1"/>
</dbReference>
<dbReference type="InterPro" id="IPR020841">
    <property type="entry name" value="PKS_Beta-ketoAc_synthase_dom"/>
</dbReference>
<dbReference type="Pfam" id="PF00550">
    <property type="entry name" value="PP-binding"/>
    <property type="match status" value="1"/>
</dbReference>
<dbReference type="Gene3D" id="1.10.1200.10">
    <property type="entry name" value="ACP-like"/>
    <property type="match status" value="1"/>
</dbReference>
<evidence type="ECO:0000256" key="4">
    <source>
        <dbReference type="ARBA" id="ARBA00022679"/>
    </source>
</evidence>
<feature type="domain" description="Carrier" evidence="9">
    <location>
        <begin position="1004"/>
        <end position="1079"/>
    </location>
</feature>
<dbReference type="PROSITE" id="PS52004">
    <property type="entry name" value="KS3_2"/>
    <property type="match status" value="1"/>
</dbReference>
<dbReference type="PROSITE" id="PS00012">
    <property type="entry name" value="PHOSPHOPANTETHEINE"/>
    <property type="match status" value="1"/>
</dbReference>
<dbReference type="Gene3D" id="6.10.140.1830">
    <property type="match status" value="1"/>
</dbReference>
<dbReference type="Pfam" id="PF00109">
    <property type="entry name" value="ketoacyl-synt"/>
    <property type="match status" value="1"/>
</dbReference>
<gene>
    <name evidence="11" type="ORF">QFZ56_000217</name>
</gene>
<organism evidence="11 12">
    <name type="scientific">Streptomyces achromogenes</name>
    <dbReference type="NCBI Taxonomy" id="67255"/>
    <lineage>
        <taxon>Bacteria</taxon>
        <taxon>Bacillati</taxon>
        <taxon>Actinomycetota</taxon>
        <taxon>Actinomycetes</taxon>
        <taxon>Kitasatosporales</taxon>
        <taxon>Streptomycetaceae</taxon>
        <taxon>Streptomyces</taxon>
    </lineage>
</organism>
<feature type="domain" description="Ketosynthase family 3 (KS3)" evidence="10">
    <location>
        <begin position="33"/>
        <end position="457"/>
    </location>
</feature>
<dbReference type="RefSeq" id="WP_307039177.1">
    <property type="nucleotide sequence ID" value="NZ_JAUSYA010000001.1"/>
</dbReference>
<evidence type="ECO:0000256" key="8">
    <source>
        <dbReference type="SAM" id="MobiDB-lite"/>
    </source>
</evidence>
<dbReference type="InterPro" id="IPR014031">
    <property type="entry name" value="Ketoacyl_synth_C"/>
</dbReference>
<dbReference type="Proteomes" id="UP001243364">
    <property type="component" value="Unassembled WGS sequence"/>
</dbReference>
<dbReference type="InterPro" id="IPR016039">
    <property type="entry name" value="Thiolase-like"/>
</dbReference>
<dbReference type="SUPFAM" id="SSF47336">
    <property type="entry name" value="ACP-like"/>
    <property type="match status" value="1"/>
</dbReference>
<dbReference type="SUPFAM" id="SSF55048">
    <property type="entry name" value="Probable ACP-binding domain of malonyl-CoA ACP transacylase"/>
    <property type="match status" value="1"/>
</dbReference>
<dbReference type="Pfam" id="PF08990">
    <property type="entry name" value="Docking"/>
    <property type="match status" value="1"/>
</dbReference>
<dbReference type="SMART" id="SM00827">
    <property type="entry name" value="PKS_AT"/>
    <property type="match status" value="1"/>
</dbReference>
<proteinExistence type="predicted"/>
<dbReference type="PANTHER" id="PTHR43775">
    <property type="entry name" value="FATTY ACID SYNTHASE"/>
    <property type="match status" value="1"/>
</dbReference>
<dbReference type="InterPro" id="IPR014030">
    <property type="entry name" value="Ketoacyl_synth_N"/>
</dbReference>
<evidence type="ECO:0000256" key="6">
    <source>
        <dbReference type="ARBA" id="ARBA00023268"/>
    </source>
</evidence>
<dbReference type="Gene3D" id="3.40.366.10">
    <property type="entry name" value="Malonyl-Coenzyme A Acyl Carrier Protein, domain 2"/>
    <property type="match status" value="1"/>
</dbReference>
<accession>A0ABU0PSA9</accession>
<keyword evidence="12" id="KW-1185">Reference proteome</keyword>
<dbReference type="PANTHER" id="PTHR43775:SF51">
    <property type="entry name" value="INACTIVE PHENOLPHTHIOCEROL SYNTHESIS POLYKETIDE SYNTHASE TYPE I PKS1-RELATED"/>
    <property type="match status" value="1"/>
</dbReference>
<dbReference type="InterPro" id="IPR016036">
    <property type="entry name" value="Malonyl_transacylase_ACP-bd"/>
</dbReference>
<evidence type="ECO:0000259" key="9">
    <source>
        <dbReference type="PROSITE" id="PS50075"/>
    </source>
</evidence>
<dbReference type="PROSITE" id="PS00606">
    <property type="entry name" value="KS3_1"/>
    <property type="match status" value="1"/>
</dbReference>
<dbReference type="GO" id="GO:0016740">
    <property type="term" value="F:transferase activity"/>
    <property type="evidence" value="ECO:0007669"/>
    <property type="project" value="UniProtKB-KW"/>
</dbReference>
<evidence type="ECO:0000256" key="1">
    <source>
        <dbReference type="ARBA" id="ARBA00001957"/>
    </source>
</evidence>
<keyword evidence="3" id="KW-0597">Phosphoprotein</keyword>
<dbReference type="SMART" id="SM00825">
    <property type="entry name" value="PKS_KS"/>
    <property type="match status" value="1"/>
</dbReference>
<dbReference type="SMART" id="SM00823">
    <property type="entry name" value="PKS_PP"/>
    <property type="match status" value="1"/>
</dbReference>
<name>A0ABU0PSA9_STRAH</name>
<protein>
    <submittedName>
        <fullName evidence="11">Acyl transferase domain-containing protein/acyl carrier protein</fullName>
    </submittedName>
</protein>
<evidence type="ECO:0000256" key="3">
    <source>
        <dbReference type="ARBA" id="ARBA00022553"/>
    </source>
</evidence>
<feature type="region of interest" description="Disordered" evidence="8">
    <location>
        <begin position="69"/>
        <end position="93"/>
    </location>
</feature>
<dbReference type="Gene3D" id="3.40.47.10">
    <property type="match status" value="1"/>
</dbReference>
<evidence type="ECO:0000313" key="11">
    <source>
        <dbReference type="EMBL" id="MDQ0681254.1"/>
    </source>
</evidence>
<dbReference type="EMBL" id="JAUSYA010000001">
    <property type="protein sequence ID" value="MDQ0681254.1"/>
    <property type="molecule type" value="Genomic_DNA"/>
</dbReference>
<dbReference type="InterPro" id="IPR050091">
    <property type="entry name" value="PKS_NRPS_Biosynth_Enz"/>
</dbReference>
<dbReference type="InterPro" id="IPR006162">
    <property type="entry name" value="Ppantetheine_attach_site"/>
</dbReference>
<keyword evidence="4 11" id="KW-0808">Transferase</keyword>
<dbReference type="SUPFAM" id="SSF52151">
    <property type="entry name" value="FabD/lysophospholipase-like"/>
    <property type="match status" value="1"/>
</dbReference>
<comment type="caution">
    <text evidence="11">The sequence shown here is derived from an EMBL/GenBank/DDBJ whole genome shotgun (WGS) entry which is preliminary data.</text>
</comment>
<dbReference type="CDD" id="cd00833">
    <property type="entry name" value="PKS"/>
    <property type="match status" value="1"/>
</dbReference>
<dbReference type="InterPro" id="IPR009081">
    <property type="entry name" value="PP-bd_ACP"/>
</dbReference>
<keyword evidence="5" id="KW-0045">Antibiotic biosynthesis</keyword>
<evidence type="ECO:0000313" key="12">
    <source>
        <dbReference type="Proteomes" id="UP001243364"/>
    </source>
</evidence>
<sequence>MTNEEKLVDYLKWVTADLQRTRERLQEVEAERLEPVAVVGMACRFPGDVRAPEDLWHLVASGTDAIGGLPTDRDWDPDLYDPDPERPGHATTRQGGFLYDAAEFDAEFFGMSPREALAVDPQQRLLLETAWETVERAGIVPGTLRGERVGVYVGAMYGDYGSRLRQVPSDLEGFIGSGSAGSVASGRVAYTLALEGPAVTVDTACSSSLVAVHLAVQALRRGECALALAGGVTVMATPGVFVEFSRQRGLAPDGRCRAFAAGADGTGFAEGAGMLLLERLSDARRNGHRVLAVIRGSAVNQDGASNGLTAPNGPAQQRVIRQALADAGVSAAEVDVVEAHGTGTSLGDPIEVEALIATYGRERSVDRPLWLGSLKSNIGHTQAAAGVGGVIKMVEAIRHGELPRTLHVDEPSPHVDWSAGTVRLLTEPQEWQSSGPRRAAVSSFGISGTNAHLILEQAPEEDQPTAVETAAPLLLSARSPQALREQADRLRAHLTERTGIGMGDVAYTLSTARTAFKHRAAVLGTDRDALLTGLEALAEGREAPGVVRGKAVTKNRTAFLFTGQGAQRVGMGRELYESFPVFAAALDELCGHLDPLLGRSLREVMFDGPARTLDRTAFTQPALFVYEVALFRLVESYGVRPDVLIGHSVGELVAAHVAGVLSAGDACALVAARGQLMEAATSGGAMVAVRASAKEVAASLPEGDPVVIAAVNSPGSTVVSGDAEAVAATAAHWRERGARVRRLSVSHAFHSAHMDPALDKFRGVAATVQFRPPTLPVMSNLTGEEATAEQLTSPDYWTRHIRETVRFADCVRDAEARGVTAFLELGPDAVLAPLAAECLSADALSADALTAPAVRRDRSEVLSLLAALCQLHLHGVAVDRSALVPPAGTVELPTYAFQRRRYWLRDTVAEPGERLDGWFWTAVANGDTEALVDTLGLTPGQVASAEELLTAARRWRENALRAAAVLDGPPPAGDAREAVADGLPHGPDALAEWLAGHDRAGRERLLLILVRTMAAQVLALPGPDDLDPEADFLDVGFSSLTAVELRNRLCAVTGLPLPPGVIYDLPTSRTVAAYLDEELGEREVVGEPIPEATP</sequence>
<dbReference type="InterPro" id="IPR015083">
    <property type="entry name" value="NorB/c/GfsB-D-like_docking"/>
</dbReference>
<dbReference type="Gene3D" id="3.30.70.3290">
    <property type="match status" value="1"/>
</dbReference>
<dbReference type="InterPro" id="IPR020806">
    <property type="entry name" value="PKS_PP-bd"/>
</dbReference>
<evidence type="ECO:0000259" key="10">
    <source>
        <dbReference type="PROSITE" id="PS52004"/>
    </source>
</evidence>
<dbReference type="InterPro" id="IPR032821">
    <property type="entry name" value="PKS_assoc"/>
</dbReference>
<dbReference type="SUPFAM" id="SSF53901">
    <property type="entry name" value="Thiolase-like"/>
    <property type="match status" value="1"/>
</dbReference>
<dbReference type="InterPro" id="IPR036736">
    <property type="entry name" value="ACP-like_sf"/>
</dbReference>